<dbReference type="InterPro" id="IPR037401">
    <property type="entry name" value="SnoaL-like"/>
</dbReference>
<name>A0A512N7P5_9HYPH</name>
<accession>A0A512N7P5</accession>
<dbReference type="Pfam" id="PF12680">
    <property type="entry name" value="SnoaL_2"/>
    <property type="match status" value="1"/>
</dbReference>
<dbReference type="OrthoDB" id="1353852at2"/>
<protein>
    <submittedName>
        <fullName evidence="2">Ketosteroid isomerase</fullName>
    </submittedName>
</protein>
<dbReference type="RefSeq" id="WP_147149093.1">
    <property type="nucleotide sequence ID" value="NZ_BKAJ01000033.1"/>
</dbReference>
<comment type="caution">
    <text evidence="2">The sequence shown here is derived from an EMBL/GenBank/DDBJ whole genome shotgun (WGS) entry which is preliminary data.</text>
</comment>
<dbReference type="InterPro" id="IPR032710">
    <property type="entry name" value="NTF2-like_dom_sf"/>
</dbReference>
<proteinExistence type="predicted"/>
<sequence length="117" mass="13348">MLDKLAFLRRVYERFNARDIDGVLASVHADVQWANGQDGGYVHGHDGLRRYWTKQWAMIDPHVEPMDFSVTSGGEIVVAIRQTVRDPSGKLLVDKKVGHVFQLEDGLIKRFDIRTTL</sequence>
<keyword evidence="2" id="KW-0413">Isomerase</keyword>
<feature type="domain" description="SnoaL-like" evidence="1">
    <location>
        <begin position="9"/>
        <end position="110"/>
    </location>
</feature>
<evidence type="ECO:0000259" key="1">
    <source>
        <dbReference type="Pfam" id="PF12680"/>
    </source>
</evidence>
<dbReference type="SUPFAM" id="SSF54427">
    <property type="entry name" value="NTF2-like"/>
    <property type="match status" value="1"/>
</dbReference>
<dbReference type="EMBL" id="BKAJ01000033">
    <property type="protein sequence ID" value="GEP55010.1"/>
    <property type="molecule type" value="Genomic_DNA"/>
</dbReference>
<keyword evidence="3" id="KW-1185">Reference proteome</keyword>
<dbReference type="Gene3D" id="3.10.450.50">
    <property type="match status" value="1"/>
</dbReference>
<evidence type="ECO:0000313" key="2">
    <source>
        <dbReference type="EMBL" id="GEP55010.1"/>
    </source>
</evidence>
<gene>
    <name evidence="2" type="ORF">RSO01_21760</name>
</gene>
<evidence type="ECO:0000313" key="3">
    <source>
        <dbReference type="Proteomes" id="UP000321058"/>
    </source>
</evidence>
<organism evidence="2 3">
    <name type="scientific">Reyranella soli</name>
    <dbReference type="NCBI Taxonomy" id="1230389"/>
    <lineage>
        <taxon>Bacteria</taxon>
        <taxon>Pseudomonadati</taxon>
        <taxon>Pseudomonadota</taxon>
        <taxon>Alphaproteobacteria</taxon>
        <taxon>Hyphomicrobiales</taxon>
        <taxon>Reyranellaceae</taxon>
        <taxon>Reyranella</taxon>
    </lineage>
</organism>
<dbReference type="GO" id="GO:0016853">
    <property type="term" value="F:isomerase activity"/>
    <property type="evidence" value="ECO:0007669"/>
    <property type="project" value="UniProtKB-KW"/>
</dbReference>
<reference evidence="2 3" key="1">
    <citation type="submission" date="2019-07" db="EMBL/GenBank/DDBJ databases">
        <title>Whole genome shotgun sequence of Reyranella soli NBRC 108950.</title>
        <authorList>
            <person name="Hosoyama A."/>
            <person name="Uohara A."/>
            <person name="Ohji S."/>
            <person name="Ichikawa N."/>
        </authorList>
    </citation>
    <scope>NUCLEOTIDE SEQUENCE [LARGE SCALE GENOMIC DNA]</scope>
    <source>
        <strain evidence="2 3">NBRC 108950</strain>
    </source>
</reference>
<dbReference type="Proteomes" id="UP000321058">
    <property type="component" value="Unassembled WGS sequence"/>
</dbReference>
<dbReference type="AlphaFoldDB" id="A0A512N7P5"/>